<feature type="signal peptide" evidence="3">
    <location>
        <begin position="1"/>
        <end position="28"/>
    </location>
</feature>
<keyword evidence="2" id="KW-0472">Membrane</keyword>
<evidence type="ECO:0000313" key="5">
    <source>
        <dbReference type="Proteomes" id="UP000324351"/>
    </source>
</evidence>
<keyword evidence="3" id="KW-0732">Signal</keyword>
<dbReference type="AlphaFoldDB" id="A0A5B1LTX9"/>
<feature type="compositionally biased region" description="Acidic residues" evidence="1">
    <location>
        <begin position="216"/>
        <end position="230"/>
    </location>
</feature>
<name>A0A5B1LTX9_9ACTN</name>
<keyword evidence="5" id="KW-1185">Reference proteome</keyword>
<dbReference type="RefSeq" id="WP_149752094.1">
    <property type="nucleotide sequence ID" value="NZ_VUJW01000013.1"/>
</dbReference>
<keyword evidence="2" id="KW-1133">Transmembrane helix</keyword>
<reference evidence="4 5" key="1">
    <citation type="submission" date="2019-09" db="EMBL/GenBank/DDBJ databases">
        <title>Nocardioides panacisoli sp. nov., isolated from the soil of a ginseng field.</title>
        <authorList>
            <person name="Cho C."/>
        </authorList>
    </citation>
    <scope>NUCLEOTIDE SEQUENCE [LARGE SCALE GENOMIC DNA]</scope>
    <source>
        <strain evidence="4 5">BN140041</strain>
    </source>
</reference>
<gene>
    <name evidence="4" type="ORF">F0U47_19160</name>
</gene>
<feature type="transmembrane region" description="Helical" evidence="2">
    <location>
        <begin position="184"/>
        <end position="205"/>
    </location>
</feature>
<protein>
    <submittedName>
        <fullName evidence="4">LPXTG cell wall anchor domain-containing protein</fullName>
    </submittedName>
</protein>
<reference evidence="4 5" key="2">
    <citation type="submission" date="2019-09" db="EMBL/GenBank/DDBJ databases">
        <authorList>
            <person name="Jin C."/>
        </authorList>
    </citation>
    <scope>NUCLEOTIDE SEQUENCE [LARGE SCALE GENOMIC DNA]</scope>
    <source>
        <strain evidence="4 5">BN140041</strain>
    </source>
</reference>
<dbReference type="EMBL" id="VUJW01000013">
    <property type="protein sequence ID" value="KAA1424123.1"/>
    <property type="molecule type" value="Genomic_DNA"/>
</dbReference>
<dbReference type="Proteomes" id="UP000324351">
    <property type="component" value="Unassembled WGS sequence"/>
</dbReference>
<keyword evidence="2" id="KW-0812">Transmembrane</keyword>
<evidence type="ECO:0000256" key="2">
    <source>
        <dbReference type="SAM" id="Phobius"/>
    </source>
</evidence>
<dbReference type="NCBIfam" id="TIGR01167">
    <property type="entry name" value="LPXTG_anchor"/>
    <property type="match status" value="1"/>
</dbReference>
<feature type="region of interest" description="Disordered" evidence="1">
    <location>
        <begin position="209"/>
        <end position="239"/>
    </location>
</feature>
<organism evidence="4 5">
    <name type="scientific">Nocardioides antri</name>
    <dbReference type="NCBI Taxonomy" id="2607659"/>
    <lineage>
        <taxon>Bacteria</taxon>
        <taxon>Bacillati</taxon>
        <taxon>Actinomycetota</taxon>
        <taxon>Actinomycetes</taxon>
        <taxon>Propionibacteriales</taxon>
        <taxon>Nocardioidaceae</taxon>
        <taxon>Nocardioides</taxon>
    </lineage>
</organism>
<sequence>MNARIAVSIALSAVVLLASVVGAASARAADEVGLSSDGVVWYDALHRPLFDPAQRWVPGDVETASFYVRNQGPSAAQLTIEVRSADGARLLADDDIEITARAEGREWLAVENGRASPWLTERAIEQGGQVRVDVTVRFVWQAPNSTMLDRLPLDFRVRLVETGPSDGPGPDSGPDGLLPDTGSAVSLIVVWVGAILVGSGLALLAGARRRRAREQDDQDGPDGQDEDAAIADEGVRVDG</sequence>
<evidence type="ECO:0000313" key="4">
    <source>
        <dbReference type="EMBL" id="KAA1424123.1"/>
    </source>
</evidence>
<accession>A0A5B1LTX9</accession>
<evidence type="ECO:0000256" key="3">
    <source>
        <dbReference type="SAM" id="SignalP"/>
    </source>
</evidence>
<feature type="chain" id="PRO_5022918168" evidence="3">
    <location>
        <begin position="29"/>
        <end position="239"/>
    </location>
</feature>
<evidence type="ECO:0000256" key="1">
    <source>
        <dbReference type="SAM" id="MobiDB-lite"/>
    </source>
</evidence>
<comment type="caution">
    <text evidence="4">The sequence shown here is derived from an EMBL/GenBank/DDBJ whole genome shotgun (WGS) entry which is preliminary data.</text>
</comment>
<proteinExistence type="predicted"/>